<feature type="region of interest" description="Disordered" evidence="1">
    <location>
        <begin position="255"/>
        <end position="280"/>
    </location>
</feature>
<dbReference type="InterPro" id="IPR002913">
    <property type="entry name" value="START_lipid-bd_dom"/>
</dbReference>
<dbReference type="PROSITE" id="PS50848">
    <property type="entry name" value="START"/>
    <property type="match status" value="1"/>
</dbReference>
<gene>
    <name evidence="3" type="ORF">Sango_0792200</name>
</gene>
<accession>A0AAE1X329</accession>
<evidence type="ECO:0000313" key="3">
    <source>
        <dbReference type="EMBL" id="KAK4404236.1"/>
    </source>
</evidence>
<dbReference type="InterPro" id="IPR045096">
    <property type="entry name" value="EDR2-like"/>
</dbReference>
<protein>
    <submittedName>
        <fullName evidence="3">Protein ENHANCED DISEASE RESISTANCE 2</fullName>
    </submittedName>
</protein>
<evidence type="ECO:0000256" key="1">
    <source>
        <dbReference type="SAM" id="MobiDB-lite"/>
    </source>
</evidence>
<dbReference type="EMBL" id="JACGWL010000004">
    <property type="protein sequence ID" value="KAK4404236.1"/>
    <property type="molecule type" value="Genomic_DNA"/>
</dbReference>
<evidence type="ECO:0000259" key="2">
    <source>
        <dbReference type="PROSITE" id="PS50848"/>
    </source>
</evidence>
<reference evidence="3" key="2">
    <citation type="journal article" date="2024" name="Plant">
        <title>Genomic evolution and insights into agronomic trait innovations of Sesamum species.</title>
        <authorList>
            <person name="Miao H."/>
            <person name="Wang L."/>
            <person name="Qu L."/>
            <person name="Liu H."/>
            <person name="Sun Y."/>
            <person name="Le M."/>
            <person name="Wang Q."/>
            <person name="Wei S."/>
            <person name="Zheng Y."/>
            <person name="Lin W."/>
            <person name="Duan Y."/>
            <person name="Cao H."/>
            <person name="Xiong S."/>
            <person name="Wang X."/>
            <person name="Wei L."/>
            <person name="Li C."/>
            <person name="Ma Q."/>
            <person name="Ju M."/>
            <person name="Zhao R."/>
            <person name="Li G."/>
            <person name="Mu C."/>
            <person name="Tian Q."/>
            <person name="Mei H."/>
            <person name="Zhang T."/>
            <person name="Gao T."/>
            <person name="Zhang H."/>
        </authorList>
    </citation>
    <scope>NUCLEOTIDE SEQUENCE</scope>
    <source>
        <strain evidence="3">K16</strain>
    </source>
</reference>
<dbReference type="Gene3D" id="3.30.530.20">
    <property type="match status" value="1"/>
</dbReference>
<dbReference type="Proteomes" id="UP001289374">
    <property type="component" value="Unassembled WGS sequence"/>
</dbReference>
<keyword evidence="4" id="KW-1185">Reference proteome</keyword>
<dbReference type="GO" id="GO:0008289">
    <property type="term" value="F:lipid binding"/>
    <property type="evidence" value="ECO:0007669"/>
    <property type="project" value="InterPro"/>
</dbReference>
<dbReference type="InterPro" id="IPR023393">
    <property type="entry name" value="START-like_dom_sf"/>
</dbReference>
<dbReference type="Pfam" id="PF07059">
    <property type="entry name" value="EDR2_C"/>
    <property type="match status" value="1"/>
</dbReference>
<proteinExistence type="predicted"/>
<feature type="domain" description="START" evidence="2">
    <location>
        <begin position="31"/>
        <end position="106"/>
    </location>
</feature>
<dbReference type="InterPro" id="IPR009769">
    <property type="entry name" value="EDR2_C"/>
</dbReference>
<dbReference type="AlphaFoldDB" id="A0AAE1X329"/>
<reference evidence="3" key="1">
    <citation type="submission" date="2020-06" db="EMBL/GenBank/DDBJ databases">
        <authorList>
            <person name="Li T."/>
            <person name="Hu X."/>
            <person name="Zhang T."/>
            <person name="Song X."/>
            <person name="Zhang H."/>
            <person name="Dai N."/>
            <person name="Sheng W."/>
            <person name="Hou X."/>
            <person name="Wei L."/>
        </authorList>
    </citation>
    <scope>NUCLEOTIDE SEQUENCE</scope>
    <source>
        <strain evidence="3">K16</strain>
        <tissue evidence="3">Leaf</tissue>
    </source>
</reference>
<organism evidence="3 4">
    <name type="scientific">Sesamum angolense</name>
    <dbReference type="NCBI Taxonomy" id="2727404"/>
    <lineage>
        <taxon>Eukaryota</taxon>
        <taxon>Viridiplantae</taxon>
        <taxon>Streptophyta</taxon>
        <taxon>Embryophyta</taxon>
        <taxon>Tracheophyta</taxon>
        <taxon>Spermatophyta</taxon>
        <taxon>Magnoliopsida</taxon>
        <taxon>eudicotyledons</taxon>
        <taxon>Gunneridae</taxon>
        <taxon>Pentapetalae</taxon>
        <taxon>asterids</taxon>
        <taxon>lamiids</taxon>
        <taxon>Lamiales</taxon>
        <taxon>Pedaliaceae</taxon>
        <taxon>Sesamum</taxon>
    </lineage>
</organism>
<evidence type="ECO:0000313" key="4">
    <source>
        <dbReference type="Proteomes" id="UP001289374"/>
    </source>
</evidence>
<name>A0AAE1X329_9LAMI</name>
<dbReference type="PANTHER" id="PTHR12136">
    <property type="entry name" value="ENHANCED DISEASE RESISTANCE-RELATED"/>
    <property type="match status" value="1"/>
</dbReference>
<dbReference type="SUPFAM" id="SSF55961">
    <property type="entry name" value="Bet v1-like"/>
    <property type="match status" value="1"/>
</dbReference>
<dbReference type="PANTHER" id="PTHR12136:SF47">
    <property type="entry name" value="ENHANCED DISEASE RESISTANCE PROTEIN (DUF1336)"/>
    <property type="match status" value="1"/>
</dbReference>
<sequence>MLPRASSTVRSDRLDAYFDAEGGDVVDVHEWKCVRTINGVRIFEDVANSKSGKGILVKAVGVIDASADTVFEVILSPDRLKRYEWDTLTSDLELVDSVNGHFDVVYGTFDPRYLTCFDLEINLSASSSSNSARCLVTQTLEITTKGWNKWRNSHCPKFEKTVPYALLSQVAGVKEYIGANPALHLEESTTSFHAKVRELSRSDSEFEDTDEADEFYDAIAASSSSDEDDSETDIEFDEDKKLQIKSISLGSASLSVPRDSAAAENNELDSNEPAMDLDPSQFRGSMRKAKDESDKNCWSSLDGSGFMIRGKTYLKDSTKVKGGEPLLRLIAVDWLKAEDPLSKVALHPKSLVQSEVGQKLPFVLVINLQLPARPNYSLVLYYAADRPVKQDSLLSRFADGTDIFRDSRFKLIPSIVEGYWMVKRAVGTKACLLGKAIDVDIGSSSVARSVVGLVLGYVTSLVVDLAIVIEAQEEAELPEYVLGTVRLNRVSPDSAEQLDA</sequence>
<comment type="caution">
    <text evidence="3">The sequence shown here is derived from an EMBL/GenBank/DDBJ whole genome shotgun (WGS) entry which is preliminary data.</text>
</comment>